<feature type="domain" description="Brix" evidence="6">
    <location>
        <begin position="88"/>
        <end position="286"/>
    </location>
</feature>
<organism evidence="8">
    <name type="scientific">Volvox carteri f. nagariensis</name>
    <dbReference type="NCBI Taxonomy" id="3068"/>
    <lineage>
        <taxon>Eukaryota</taxon>
        <taxon>Viridiplantae</taxon>
        <taxon>Chlorophyta</taxon>
        <taxon>core chlorophytes</taxon>
        <taxon>Chlorophyceae</taxon>
        <taxon>CS clade</taxon>
        <taxon>Chlamydomonadales</taxon>
        <taxon>Volvocaceae</taxon>
        <taxon>Volvox</taxon>
    </lineage>
</organism>
<feature type="region of interest" description="Disordered" evidence="5">
    <location>
        <begin position="309"/>
        <end position="356"/>
    </location>
</feature>
<dbReference type="PANTHER" id="PTHR13634">
    <property type="entry name" value="RIBOSOME BIOGENESIS PROTEIN BRIX"/>
    <property type="match status" value="1"/>
</dbReference>
<comment type="subcellular location">
    <subcellularLocation>
        <location evidence="1">Nucleus</location>
        <location evidence="1">Nucleolus</location>
    </subcellularLocation>
</comment>
<keyword evidence="8" id="KW-1185">Reference proteome</keyword>
<evidence type="ECO:0000256" key="1">
    <source>
        <dbReference type="ARBA" id="ARBA00004604"/>
    </source>
</evidence>
<dbReference type="RefSeq" id="XP_002958457.1">
    <property type="nucleotide sequence ID" value="XM_002958411.1"/>
</dbReference>
<dbReference type="GO" id="GO:0005730">
    <property type="term" value="C:nucleolus"/>
    <property type="evidence" value="ECO:0007669"/>
    <property type="project" value="UniProtKB-SubCell"/>
</dbReference>
<proteinExistence type="inferred from homology"/>
<feature type="region of interest" description="Disordered" evidence="5">
    <location>
        <begin position="25"/>
        <end position="44"/>
    </location>
</feature>
<dbReference type="PANTHER" id="PTHR13634:SF0">
    <property type="entry name" value="RIBOSOME BIOGENESIS PROTEIN BRX1 HOMOLOG"/>
    <property type="match status" value="1"/>
</dbReference>
<keyword evidence="3" id="KW-0690">Ribosome biogenesis</keyword>
<dbReference type="STRING" id="3068.D8UII4"/>
<dbReference type="EMBL" id="GL378415">
    <property type="protein sequence ID" value="EFJ40457.1"/>
    <property type="molecule type" value="Genomic_DNA"/>
</dbReference>
<dbReference type="InterPro" id="IPR007109">
    <property type="entry name" value="Brix"/>
</dbReference>
<evidence type="ECO:0000256" key="4">
    <source>
        <dbReference type="ARBA" id="ARBA00023242"/>
    </source>
</evidence>
<dbReference type="GO" id="GO:0000027">
    <property type="term" value="P:ribosomal large subunit assembly"/>
    <property type="evidence" value="ECO:0007669"/>
    <property type="project" value="TreeGrafter"/>
</dbReference>
<dbReference type="OrthoDB" id="1638493at2759"/>
<dbReference type="eggNOG" id="KOG2971">
    <property type="taxonomic scope" value="Eukaryota"/>
</dbReference>
<dbReference type="SMART" id="SM00879">
    <property type="entry name" value="Brix"/>
    <property type="match status" value="1"/>
</dbReference>
<dbReference type="SUPFAM" id="SSF52954">
    <property type="entry name" value="Class II aaRS ABD-related"/>
    <property type="match status" value="1"/>
</dbReference>
<protein>
    <recommendedName>
        <fullName evidence="6">Brix domain-containing protein</fullName>
    </recommendedName>
</protein>
<evidence type="ECO:0000313" key="8">
    <source>
        <dbReference type="Proteomes" id="UP000001058"/>
    </source>
</evidence>
<accession>D8UII4</accession>
<evidence type="ECO:0000313" key="7">
    <source>
        <dbReference type="EMBL" id="EFJ40457.1"/>
    </source>
</evidence>
<feature type="compositionally biased region" description="Basic and acidic residues" evidence="5">
    <location>
        <begin position="319"/>
        <end position="329"/>
    </location>
</feature>
<feature type="compositionally biased region" description="Low complexity" evidence="5">
    <location>
        <begin position="32"/>
        <end position="44"/>
    </location>
</feature>
<dbReference type="GO" id="GO:0019843">
    <property type="term" value="F:rRNA binding"/>
    <property type="evidence" value="ECO:0007669"/>
    <property type="project" value="InterPro"/>
</dbReference>
<dbReference type="GO" id="GO:0006364">
    <property type="term" value="P:rRNA processing"/>
    <property type="evidence" value="ECO:0007669"/>
    <property type="project" value="InterPro"/>
</dbReference>
<evidence type="ECO:0000256" key="2">
    <source>
        <dbReference type="ARBA" id="ARBA00006369"/>
    </source>
</evidence>
<evidence type="ECO:0000256" key="5">
    <source>
        <dbReference type="SAM" id="MobiDB-lite"/>
    </source>
</evidence>
<dbReference type="Proteomes" id="UP000001058">
    <property type="component" value="Unassembled WGS sequence"/>
</dbReference>
<dbReference type="InParanoid" id="D8UII4"/>
<dbReference type="GeneID" id="9627941"/>
<feature type="compositionally biased region" description="Acidic residues" evidence="5">
    <location>
        <begin position="345"/>
        <end position="356"/>
    </location>
</feature>
<dbReference type="AlphaFoldDB" id="D8UII4"/>
<gene>
    <name evidence="7" type="ORF">VOLCADRAFT_69496</name>
</gene>
<dbReference type="FunCoup" id="D8UII4">
    <property type="interactions" value="1599"/>
</dbReference>
<name>D8UII4_VOLCA</name>
<dbReference type="Pfam" id="PF04427">
    <property type="entry name" value="Brix"/>
    <property type="match status" value="1"/>
</dbReference>
<dbReference type="InterPro" id="IPR026532">
    <property type="entry name" value="BRX1"/>
</dbReference>
<dbReference type="PROSITE" id="PS50833">
    <property type="entry name" value="BRIX"/>
    <property type="match status" value="1"/>
</dbReference>
<dbReference type="KEGG" id="vcn:VOLCADRAFT_69496"/>
<evidence type="ECO:0000256" key="3">
    <source>
        <dbReference type="ARBA" id="ARBA00022517"/>
    </source>
</evidence>
<keyword evidence="4" id="KW-0539">Nucleus</keyword>
<evidence type="ECO:0000259" key="6">
    <source>
        <dbReference type="PROSITE" id="PS50833"/>
    </source>
</evidence>
<comment type="similarity">
    <text evidence="2">Belongs to the BRX1 family.</text>
</comment>
<reference evidence="7 8" key="1">
    <citation type="journal article" date="2010" name="Science">
        <title>Genomic analysis of organismal complexity in the multicellular green alga Volvox carteri.</title>
        <authorList>
            <person name="Prochnik S.E."/>
            <person name="Umen J."/>
            <person name="Nedelcu A.M."/>
            <person name="Hallmann A."/>
            <person name="Miller S.M."/>
            <person name="Nishii I."/>
            <person name="Ferris P."/>
            <person name="Kuo A."/>
            <person name="Mitros T."/>
            <person name="Fritz-Laylin L.K."/>
            <person name="Hellsten U."/>
            <person name="Chapman J."/>
            <person name="Simakov O."/>
            <person name="Rensing S.A."/>
            <person name="Terry A."/>
            <person name="Pangilinan J."/>
            <person name="Kapitonov V."/>
            <person name="Jurka J."/>
            <person name="Salamov A."/>
            <person name="Shapiro H."/>
            <person name="Schmutz J."/>
            <person name="Grimwood J."/>
            <person name="Lindquist E."/>
            <person name="Lucas S."/>
            <person name="Grigoriev I.V."/>
            <person name="Schmitt R."/>
            <person name="Kirk D."/>
            <person name="Rokhsar D.S."/>
        </authorList>
    </citation>
    <scope>NUCLEOTIDE SEQUENCE [LARGE SCALE GENOMIC DNA]</scope>
    <source>
        <strain evidence="8">f. Nagariensis / Eve</strain>
    </source>
</reference>
<sequence length="356" mass="38977">MYNFPPAELPPLLFGHSERQFLHLSPGRKGGDAATHTPGPGAATAAKVATPRQGAFSTALAGPVPADTGAVAGAAAAVQTPGTFKNKEKVLVLSTRGVTFRYRHLMEDVMSLLPHCKKESKLDTKSDRGVLNEVADLKNCSSVLFFEVRKKQDLYLWLSKAPDGPSVKFHVANVHTMAEVKLSGNHLKGSRPVLSFDAAFDVQPHTQLLKEMLTQVFATPKRHHKAKPFFDHVISFTLADERVWVRNYQLVVPPDKKRVDPDNASLVEVGPRFCLNPIKIFNGSFGGATLYDNPNYTSPNAVRAALKRKAASKYSSKVAQRDRRTEHKAQNPMPRDPMDGLFKGEEDEGDGSDGDA</sequence>